<dbReference type="InterPro" id="IPR002018">
    <property type="entry name" value="CarbesteraseB"/>
</dbReference>
<sequence length="76" mass="8628">MTDRMMNLWSNFAKTGDPTSQQSSLTWTPFTTASQWMMAINTTSSITEFSRQNIVDITDRILKIFQSVGTFKDIVG</sequence>
<protein>
    <recommendedName>
        <fullName evidence="1">Carboxylesterase type B domain-containing protein</fullName>
    </recommendedName>
</protein>
<keyword evidence="3" id="KW-1185">Reference proteome</keyword>
<proteinExistence type="predicted"/>
<dbReference type="AlphaFoldDB" id="A0AAE0Z712"/>
<evidence type="ECO:0000313" key="2">
    <source>
        <dbReference type="EMBL" id="KAK3763446.1"/>
    </source>
</evidence>
<dbReference type="InterPro" id="IPR029058">
    <property type="entry name" value="AB_hydrolase_fold"/>
</dbReference>
<name>A0AAE0Z712_9GAST</name>
<feature type="domain" description="Carboxylesterase type B" evidence="1">
    <location>
        <begin position="1"/>
        <end position="53"/>
    </location>
</feature>
<dbReference type="Proteomes" id="UP001283361">
    <property type="component" value="Unassembled WGS sequence"/>
</dbReference>
<evidence type="ECO:0000259" key="1">
    <source>
        <dbReference type="Pfam" id="PF00135"/>
    </source>
</evidence>
<dbReference type="EMBL" id="JAWDGP010004560">
    <property type="protein sequence ID" value="KAK3763446.1"/>
    <property type="molecule type" value="Genomic_DNA"/>
</dbReference>
<evidence type="ECO:0000313" key="3">
    <source>
        <dbReference type="Proteomes" id="UP001283361"/>
    </source>
</evidence>
<dbReference type="SUPFAM" id="SSF53474">
    <property type="entry name" value="alpha/beta-Hydrolases"/>
    <property type="match status" value="1"/>
</dbReference>
<organism evidence="2 3">
    <name type="scientific">Elysia crispata</name>
    <name type="common">lettuce slug</name>
    <dbReference type="NCBI Taxonomy" id="231223"/>
    <lineage>
        <taxon>Eukaryota</taxon>
        <taxon>Metazoa</taxon>
        <taxon>Spiralia</taxon>
        <taxon>Lophotrochozoa</taxon>
        <taxon>Mollusca</taxon>
        <taxon>Gastropoda</taxon>
        <taxon>Heterobranchia</taxon>
        <taxon>Euthyneura</taxon>
        <taxon>Panpulmonata</taxon>
        <taxon>Sacoglossa</taxon>
        <taxon>Placobranchoidea</taxon>
        <taxon>Plakobranchidae</taxon>
        <taxon>Elysia</taxon>
    </lineage>
</organism>
<gene>
    <name evidence="2" type="ORF">RRG08_053300</name>
</gene>
<comment type="caution">
    <text evidence="2">The sequence shown here is derived from an EMBL/GenBank/DDBJ whole genome shotgun (WGS) entry which is preliminary data.</text>
</comment>
<accession>A0AAE0Z712</accession>
<dbReference type="Gene3D" id="3.40.50.1820">
    <property type="entry name" value="alpha/beta hydrolase"/>
    <property type="match status" value="1"/>
</dbReference>
<dbReference type="Pfam" id="PF00135">
    <property type="entry name" value="COesterase"/>
    <property type="match status" value="1"/>
</dbReference>
<reference evidence="2" key="1">
    <citation type="journal article" date="2023" name="G3 (Bethesda)">
        <title>A reference genome for the long-term kleptoplast-retaining sea slug Elysia crispata morphotype clarki.</title>
        <authorList>
            <person name="Eastman K.E."/>
            <person name="Pendleton A.L."/>
            <person name="Shaikh M.A."/>
            <person name="Suttiyut T."/>
            <person name="Ogas R."/>
            <person name="Tomko P."/>
            <person name="Gavelis G."/>
            <person name="Widhalm J.R."/>
            <person name="Wisecaver J.H."/>
        </authorList>
    </citation>
    <scope>NUCLEOTIDE SEQUENCE</scope>
    <source>
        <strain evidence="2">ECLA1</strain>
    </source>
</reference>